<dbReference type="EMBL" id="BARV01034459">
    <property type="protein sequence ID" value="GAI58787.1"/>
    <property type="molecule type" value="Genomic_DNA"/>
</dbReference>
<organism evidence="2">
    <name type="scientific">marine sediment metagenome</name>
    <dbReference type="NCBI Taxonomy" id="412755"/>
    <lineage>
        <taxon>unclassified sequences</taxon>
        <taxon>metagenomes</taxon>
        <taxon>ecological metagenomes</taxon>
    </lineage>
</organism>
<dbReference type="AlphaFoldDB" id="X1PRA7"/>
<protein>
    <submittedName>
        <fullName evidence="2">Uncharacterized protein</fullName>
    </submittedName>
</protein>
<feature type="region of interest" description="Disordered" evidence="1">
    <location>
        <begin position="1"/>
        <end position="29"/>
    </location>
</feature>
<proteinExistence type="predicted"/>
<evidence type="ECO:0000313" key="2">
    <source>
        <dbReference type="EMBL" id="GAI58787.1"/>
    </source>
</evidence>
<accession>X1PRA7</accession>
<comment type="caution">
    <text evidence="2">The sequence shown here is derived from an EMBL/GenBank/DDBJ whole genome shotgun (WGS) entry which is preliminary data.</text>
</comment>
<reference evidence="2" key="1">
    <citation type="journal article" date="2014" name="Front. Microbiol.">
        <title>High frequency of phylogenetically diverse reductive dehalogenase-homologous genes in deep subseafloor sedimentary metagenomes.</title>
        <authorList>
            <person name="Kawai M."/>
            <person name="Futagami T."/>
            <person name="Toyoda A."/>
            <person name="Takaki Y."/>
            <person name="Nishi S."/>
            <person name="Hori S."/>
            <person name="Arai W."/>
            <person name="Tsubouchi T."/>
            <person name="Morono Y."/>
            <person name="Uchiyama I."/>
            <person name="Ito T."/>
            <person name="Fujiyama A."/>
            <person name="Inagaki F."/>
            <person name="Takami H."/>
        </authorList>
    </citation>
    <scope>NUCLEOTIDE SEQUENCE</scope>
    <source>
        <strain evidence="2">Expedition CK06-06</strain>
    </source>
</reference>
<evidence type="ECO:0000256" key="1">
    <source>
        <dbReference type="SAM" id="MobiDB-lite"/>
    </source>
</evidence>
<feature type="compositionally biased region" description="Basic and acidic residues" evidence="1">
    <location>
        <begin position="18"/>
        <end position="29"/>
    </location>
</feature>
<gene>
    <name evidence="2" type="ORF">S06H3_53961</name>
</gene>
<feature type="non-terminal residue" evidence="2">
    <location>
        <position position="1"/>
    </location>
</feature>
<name>X1PRA7_9ZZZZ</name>
<sequence length="29" mass="3422">PIFVRKRTTRGSSKTIPKTRDSKITREVY</sequence>